<organism evidence="1 2">
    <name type="scientific">Streptomyces yatensis</name>
    <dbReference type="NCBI Taxonomy" id="155177"/>
    <lineage>
        <taxon>Bacteria</taxon>
        <taxon>Bacillati</taxon>
        <taxon>Actinomycetota</taxon>
        <taxon>Actinomycetes</taxon>
        <taxon>Kitasatosporales</taxon>
        <taxon>Streptomycetaceae</taxon>
        <taxon>Streptomyces</taxon>
        <taxon>Streptomyces violaceusniger group</taxon>
    </lineage>
</organism>
<proteinExistence type="predicted"/>
<dbReference type="EMBL" id="BAAALR010000063">
    <property type="protein sequence ID" value="GAA1708463.1"/>
    <property type="molecule type" value="Genomic_DNA"/>
</dbReference>
<accession>A0ABN2INC8</accession>
<sequence length="149" mass="16207">MADTPHITIGHRPLVGVVAAPSHDHHVTDHLLRRVGFEPVPDSRLYTLTERDRDPVRRTQLAVQSLRAARQSVTADAAYDLHPGERLPPPLAPEAEFVRQTTAAAQRRAQAALTASPARIQTVSALPPSAVEHAFRPAPARALQAAHTR</sequence>
<evidence type="ECO:0000313" key="1">
    <source>
        <dbReference type="EMBL" id="GAA1708463.1"/>
    </source>
</evidence>
<gene>
    <name evidence="1" type="ORF">GCM10009680_56670</name>
</gene>
<dbReference type="RefSeq" id="WP_211122340.1">
    <property type="nucleotide sequence ID" value="NZ_BAAALR010000063.1"/>
</dbReference>
<keyword evidence="2" id="KW-1185">Reference proteome</keyword>
<reference evidence="1 2" key="1">
    <citation type="journal article" date="2019" name="Int. J. Syst. Evol. Microbiol.">
        <title>The Global Catalogue of Microorganisms (GCM) 10K type strain sequencing project: providing services to taxonomists for standard genome sequencing and annotation.</title>
        <authorList>
            <consortium name="The Broad Institute Genomics Platform"/>
            <consortium name="The Broad Institute Genome Sequencing Center for Infectious Disease"/>
            <person name="Wu L."/>
            <person name="Ma J."/>
        </authorList>
    </citation>
    <scope>NUCLEOTIDE SEQUENCE [LARGE SCALE GENOMIC DNA]</scope>
    <source>
        <strain evidence="1 2">JCM 13244</strain>
    </source>
</reference>
<evidence type="ECO:0000313" key="2">
    <source>
        <dbReference type="Proteomes" id="UP001499947"/>
    </source>
</evidence>
<dbReference type="Proteomes" id="UP001499947">
    <property type="component" value="Unassembled WGS sequence"/>
</dbReference>
<comment type="caution">
    <text evidence="1">The sequence shown here is derived from an EMBL/GenBank/DDBJ whole genome shotgun (WGS) entry which is preliminary data.</text>
</comment>
<protein>
    <submittedName>
        <fullName evidence="1">Uncharacterized protein</fullName>
    </submittedName>
</protein>
<name>A0ABN2INC8_9ACTN</name>